<organism evidence="1 2">
    <name type="scientific">Streptomyces ziwulingensis</name>
    <dbReference type="NCBI Taxonomy" id="1045501"/>
    <lineage>
        <taxon>Bacteria</taxon>
        <taxon>Bacillati</taxon>
        <taxon>Actinomycetota</taxon>
        <taxon>Actinomycetes</taxon>
        <taxon>Kitasatosporales</taxon>
        <taxon>Streptomycetaceae</taxon>
        <taxon>Streptomyces</taxon>
    </lineage>
</organism>
<proteinExistence type="predicted"/>
<comment type="caution">
    <text evidence="1">The sequence shown here is derived from an EMBL/GenBank/DDBJ whole genome shotgun (WGS) entry which is preliminary data.</text>
</comment>
<gene>
    <name evidence="1" type="ORF">GCM10023220_00730</name>
</gene>
<reference evidence="2" key="1">
    <citation type="journal article" date="2019" name="Int. J. Syst. Evol. Microbiol.">
        <title>The Global Catalogue of Microorganisms (GCM) 10K type strain sequencing project: providing services to taxonomists for standard genome sequencing and annotation.</title>
        <authorList>
            <consortium name="The Broad Institute Genomics Platform"/>
            <consortium name="The Broad Institute Genome Sequencing Center for Infectious Disease"/>
            <person name="Wu L."/>
            <person name="Ma J."/>
        </authorList>
    </citation>
    <scope>NUCLEOTIDE SEQUENCE [LARGE SCALE GENOMIC DNA]</scope>
    <source>
        <strain evidence="2">JCM 18081</strain>
    </source>
</reference>
<accession>A0ABP9AL00</accession>
<dbReference type="EMBL" id="BAABIG010000001">
    <property type="protein sequence ID" value="GAA4782083.1"/>
    <property type="molecule type" value="Genomic_DNA"/>
</dbReference>
<dbReference type="Proteomes" id="UP001501265">
    <property type="component" value="Unassembled WGS sequence"/>
</dbReference>
<evidence type="ECO:0000313" key="2">
    <source>
        <dbReference type="Proteomes" id="UP001501265"/>
    </source>
</evidence>
<keyword evidence="2" id="KW-1185">Reference proteome</keyword>
<sequence>MLPSGVRAQRLTLSVAIHRLAASAWEVREASGTAGHVFGKAGRWCQRRTVEQRPSYGLRPGQVLLSAVAWGPVEGSAKAGLASAWPLGHAPLPRRQDSPYGRVGVA</sequence>
<evidence type="ECO:0000313" key="1">
    <source>
        <dbReference type="EMBL" id="GAA4782083.1"/>
    </source>
</evidence>
<protein>
    <submittedName>
        <fullName evidence="1">Uncharacterized protein</fullName>
    </submittedName>
</protein>
<name>A0ABP9AL00_9ACTN</name>